<reference evidence="7" key="1">
    <citation type="submission" date="2020-04" db="EMBL/GenBank/DDBJ databases">
        <authorList>
            <person name="Alioto T."/>
            <person name="Alioto T."/>
            <person name="Gomez Garrido J."/>
        </authorList>
    </citation>
    <scope>NUCLEOTIDE SEQUENCE</scope>
    <source>
        <strain evidence="7">A484AB</strain>
    </source>
</reference>
<keyword evidence="4 6" id="KW-0378">Hydrolase</keyword>
<dbReference type="PROSITE" id="PS00673">
    <property type="entry name" value="V8_SER"/>
    <property type="match status" value="1"/>
</dbReference>
<dbReference type="InterPro" id="IPR009003">
    <property type="entry name" value="Peptidase_S1_PA"/>
</dbReference>
<gene>
    <name evidence="7" type="ORF">PACLA_8A085034</name>
</gene>
<dbReference type="EC" id="3.4.21.-" evidence="6"/>
<dbReference type="PANTHER" id="PTHR15462">
    <property type="entry name" value="SERINE PROTEASE"/>
    <property type="match status" value="1"/>
</dbReference>
<keyword evidence="5 6" id="KW-0720">Serine protease</keyword>
<dbReference type="InterPro" id="IPR000126">
    <property type="entry name" value="V8_ser_AS"/>
</dbReference>
<dbReference type="Proteomes" id="UP001152795">
    <property type="component" value="Unassembled WGS sequence"/>
</dbReference>
<evidence type="ECO:0000256" key="2">
    <source>
        <dbReference type="ARBA" id="ARBA00022670"/>
    </source>
</evidence>
<dbReference type="Gene3D" id="2.40.10.10">
    <property type="entry name" value="Trypsin-like serine proteases"/>
    <property type="match status" value="1"/>
</dbReference>
<keyword evidence="2 6" id="KW-0645">Protease</keyword>
<dbReference type="GO" id="GO:0006508">
    <property type="term" value="P:proteolysis"/>
    <property type="evidence" value="ECO:0007669"/>
    <property type="project" value="UniProtKB-KW"/>
</dbReference>
<evidence type="ECO:0000313" key="8">
    <source>
        <dbReference type="Proteomes" id="UP001152795"/>
    </source>
</evidence>
<dbReference type="SUPFAM" id="SSF50494">
    <property type="entry name" value="Trypsin-like serine proteases"/>
    <property type="match status" value="1"/>
</dbReference>
<evidence type="ECO:0000256" key="1">
    <source>
        <dbReference type="ARBA" id="ARBA00008764"/>
    </source>
</evidence>
<dbReference type="AlphaFoldDB" id="A0A7D9E1L0"/>
<comment type="caution">
    <text evidence="7">The sequence shown here is derived from an EMBL/GenBank/DDBJ whole genome shotgun (WGS) entry which is preliminary data.</text>
</comment>
<evidence type="ECO:0000256" key="5">
    <source>
        <dbReference type="ARBA" id="ARBA00022825"/>
    </source>
</evidence>
<keyword evidence="3" id="KW-0732">Signal</keyword>
<keyword evidence="8" id="KW-1185">Reference proteome</keyword>
<dbReference type="OrthoDB" id="5971206at2759"/>
<dbReference type="InterPro" id="IPR043504">
    <property type="entry name" value="Peptidase_S1_PA_chymotrypsin"/>
</dbReference>
<dbReference type="PANTHER" id="PTHR15462:SF8">
    <property type="entry name" value="SERINE PROTEASE"/>
    <property type="match status" value="1"/>
</dbReference>
<dbReference type="EMBL" id="CACRXK020003165">
    <property type="protein sequence ID" value="CAB3997699.1"/>
    <property type="molecule type" value="Genomic_DNA"/>
</dbReference>
<evidence type="ECO:0000256" key="4">
    <source>
        <dbReference type="ARBA" id="ARBA00022801"/>
    </source>
</evidence>
<accession>A0A7D9E1L0</accession>
<evidence type="ECO:0000256" key="6">
    <source>
        <dbReference type="RuleBase" id="RU004296"/>
    </source>
</evidence>
<protein>
    <recommendedName>
        <fullName evidence="6">Serine protease</fullName>
        <ecNumber evidence="6">3.4.21.-</ecNumber>
    </recommendedName>
</protein>
<name>A0A7D9E1L0_PARCT</name>
<evidence type="ECO:0000313" key="7">
    <source>
        <dbReference type="EMBL" id="CAB3997699.1"/>
    </source>
</evidence>
<dbReference type="InterPro" id="IPR008256">
    <property type="entry name" value="Peptidase_S1B"/>
</dbReference>
<organism evidence="7 8">
    <name type="scientific">Paramuricea clavata</name>
    <name type="common">Red gorgonian</name>
    <name type="synonym">Violescent sea-whip</name>
    <dbReference type="NCBI Taxonomy" id="317549"/>
    <lineage>
        <taxon>Eukaryota</taxon>
        <taxon>Metazoa</taxon>
        <taxon>Cnidaria</taxon>
        <taxon>Anthozoa</taxon>
        <taxon>Octocorallia</taxon>
        <taxon>Malacalcyonacea</taxon>
        <taxon>Plexauridae</taxon>
        <taxon>Paramuricea</taxon>
    </lineage>
</organism>
<evidence type="ECO:0000256" key="3">
    <source>
        <dbReference type="ARBA" id="ARBA00022729"/>
    </source>
</evidence>
<sequence>MAAFEVGPEDMYAAPEYIKDGSADHDYGLIRLPGRDPWGLGCTSLPDGELENRIVTNCGFPGDKPENTMWITGGKITSVTADRIFYMNDTAAGQSGSPVYTWAGGYWRVVGIHSYGGCPNSAPRVTTTMISRLISFVKA</sequence>
<dbReference type="InterPro" id="IPR050966">
    <property type="entry name" value="Glutamyl_endopeptidase"/>
</dbReference>
<proteinExistence type="inferred from homology"/>
<comment type="similarity">
    <text evidence="1 6">Belongs to the peptidase S1B family.</text>
</comment>
<dbReference type="GO" id="GO:0008236">
    <property type="term" value="F:serine-type peptidase activity"/>
    <property type="evidence" value="ECO:0007669"/>
    <property type="project" value="UniProtKB-KW"/>
</dbReference>
<dbReference type="PRINTS" id="PR00839">
    <property type="entry name" value="V8PROTEASE"/>
</dbReference>